<dbReference type="Proteomes" id="UP000037511">
    <property type="component" value="Unassembled WGS sequence"/>
</dbReference>
<reference evidence="1 2" key="1">
    <citation type="submission" date="2015-07" db="EMBL/GenBank/DDBJ databases">
        <title>Draft genome of Achromobacter spanius.</title>
        <authorList>
            <person name="Wang X."/>
        </authorList>
    </citation>
    <scope>NUCLEOTIDE SEQUENCE [LARGE SCALE GENOMIC DNA]</scope>
    <source>
        <strain evidence="1 2">CGMCC9173</strain>
    </source>
</reference>
<name>A0AAW3HXV0_9BURK</name>
<comment type="caution">
    <text evidence="1">The sequence shown here is derived from an EMBL/GenBank/DDBJ whole genome shotgun (WGS) entry which is preliminary data.</text>
</comment>
<accession>A0AAW3HXV0</accession>
<dbReference type="Gene3D" id="3.40.50.150">
    <property type="entry name" value="Vaccinia Virus protein VP39"/>
    <property type="match status" value="1"/>
</dbReference>
<evidence type="ECO:0000313" key="1">
    <source>
        <dbReference type="EMBL" id="KNE24604.1"/>
    </source>
</evidence>
<protein>
    <submittedName>
        <fullName evidence="1">Cyclopropane-fatty-acyl-phospholipid synthase</fullName>
    </submittedName>
</protein>
<dbReference type="InterPro" id="IPR029063">
    <property type="entry name" value="SAM-dependent_MTases_sf"/>
</dbReference>
<dbReference type="PANTHER" id="PTHR43832:SF1">
    <property type="entry name" value="S-ADENOSYL-L-METHIONINE-DEPENDENT METHYLTRANSFERASES SUPERFAMILY PROTEIN"/>
    <property type="match status" value="1"/>
</dbReference>
<proteinExistence type="predicted"/>
<organism evidence="1 2">
    <name type="scientific">Achromobacter spanius</name>
    <dbReference type="NCBI Taxonomy" id="217203"/>
    <lineage>
        <taxon>Bacteria</taxon>
        <taxon>Pseudomonadati</taxon>
        <taxon>Pseudomonadota</taxon>
        <taxon>Betaproteobacteria</taxon>
        <taxon>Burkholderiales</taxon>
        <taxon>Alcaligenaceae</taxon>
        <taxon>Achromobacter</taxon>
    </lineage>
</organism>
<dbReference type="PANTHER" id="PTHR43832">
    <property type="match status" value="1"/>
</dbReference>
<dbReference type="SUPFAM" id="SSF53335">
    <property type="entry name" value="S-adenosyl-L-methionine-dependent methyltransferases"/>
    <property type="match status" value="1"/>
</dbReference>
<gene>
    <name evidence="1" type="ORF">AFM18_24610</name>
</gene>
<dbReference type="CDD" id="cd02440">
    <property type="entry name" value="AdoMet_MTases"/>
    <property type="match status" value="1"/>
</dbReference>
<dbReference type="EMBL" id="LGVG01000045">
    <property type="protein sequence ID" value="KNE24604.1"/>
    <property type="molecule type" value="Genomic_DNA"/>
</dbReference>
<dbReference type="Pfam" id="PF02353">
    <property type="entry name" value="CMAS"/>
    <property type="match status" value="1"/>
</dbReference>
<evidence type="ECO:0000313" key="2">
    <source>
        <dbReference type="Proteomes" id="UP000037511"/>
    </source>
</evidence>
<dbReference type="AlphaFoldDB" id="A0AAW3HXV0"/>
<dbReference type="FunFam" id="3.40.50.150:FF:000554">
    <property type="entry name" value="Cation-transporting ATPase"/>
    <property type="match status" value="1"/>
</dbReference>
<sequence length="362" mass="41436">MMTTATLSDTRLAADRPAPGLLGLAERGLVPDALMRHGIRRLCAQRLREEQADGPAGQARRYQLLIDELRTSPVAIHTDDANAQHYELPADFFKLCLGRQLKYSGCYYPTGRETLDQAEAAMLELTGIRAELMDGQRILELGCGWGSLTLWMAERYPSARITAVSNSASQRQHIQAQCRARGLLNVEVITCDVNTLELPPSAYDRCVSVEMFEHMRNYQDLLARISSWLRPGGKLFVHLFAHRSLMYPFETEGADNWLGRHFFTGGIMPSVDTLLWFQQDLRIQARWLVDGRHYERTANHWLANQDAQRADIMQVLEQAYGAPLAGLWFHRWRMFWMACAELFGYQDGQAWMVAHYRFVRPD</sequence>